<evidence type="ECO:0000313" key="1">
    <source>
        <dbReference type="EMBL" id="TWD92207.1"/>
    </source>
</evidence>
<dbReference type="AlphaFoldDB" id="A0A561CML9"/>
<sequence length="119" mass="14287">MNMHRNQNREEESMDFKNKLILIYFNNLTHSYNPVEIIKLLKVGYEHVYDRVTYLTNEGYLSEEEWSIVISEQGRDYLKSNFLNNVSFNSISDRDAQDNNQEINSHNHIYIPKDFHKKV</sequence>
<proteinExistence type="predicted"/>
<protein>
    <submittedName>
        <fullName evidence="1">Uncharacterized protein</fullName>
    </submittedName>
</protein>
<gene>
    <name evidence="1" type="ORF">FB550_12019</name>
</gene>
<organism evidence="1 2">
    <name type="scientific">Neobacillus bataviensis</name>
    <dbReference type="NCBI Taxonomy" id="220685"/>
    <lineage>
        <taxon>Bacteria</taxon>
        <taxon>Bacillati</taxon>
        <taxon>Bacillota</taxon>
        <taxon>Bacilli</taxon>
        <taxon>Bacillales</taxon>
        <taxon>Bacillaceae</taxon>
        <taxon>Neobacillus</taxon>
    </lineage>
</organism>
<evidence type="ECO:0000313" key="2">
    <source>
        <dbReference type="Proteomes" id="UP000319671"/>
    </source>
</evidence>
<dbReference type="Proteomes" id="UP000319671">
    <property type="component" value="Unassembled WGS sequence"/>
</dbReference>
<accession>A0A561CML9</accession>
<name>A0A561CML9_9BACI</name>
<comment type="caution">
    <text evidence="1">The sequence shown here is derived from an EMBL/GenBank/DDBJ whole genome shotgun (WGS) entry which is preliminary data.</text>
</comment>
<dbReference type="EMBL" id="VIVN01000020">
    <property type="protein sequence ID" value="TWD92207.1"/>
    <property type="molecule type" value="Genomic_DNA"/>
</dbReference>
<dbReference type="RefSeq" id="WP_144568040.1">
    <property type="nucleotide sequence ID" value="NZ_VIVN01000020.1"/>
</dbReference>
<reference evidence="1 2" key="1">
    <citation type="submission" date="2019-06" db="EMBL/GenBank/DDBJ databases">
        <title>Sorghum-associated microbial communities from plants grown in Nebraska, USA.</title>
        <authorList>
            <person name="Schachtman D."/>
        </authorList>
    </citation>
    <scope>NUCLEOTIDE SEQUENCE [LARGE SCALE GENOMIC DNA]</scope>
    <source>
        <strain evidence="1 2">2482</strain>
    </source>
</reference>
<keyword evidence="2" id="KW-1185">Reference proteome</keyword>